<dbReference type="WBParaSite" id="JU765_v2.g17455.t1">
    <property type="protein sequence ID" value="JU765_v2.g17455.t1"/>
    <property type="gene ID" value="JU765_v2.g17455"/>
</dbReference>
<evidence type="ECO:0000313" key="1">
    <source>
        <dbReference type="Proteomes" id="UP000887576"/>
    </source>
</evidence>
<sequence length="169" mass="19921">MEKEFYKLFWDDGAVLTVERKILEECLVFKDMLQFTTSSNDDEEVKIFNNFEIMAVGSELMTFVVTFLEQKMVENPEEIVNEKLTKMEYDFFEKLTPKSLIKILNVANYLNIPKIIQAGLEFLRHKVTGKSCQEIRQILDLPDDYSDKEKRKMAKDFEILDVQNDVIEN</sequence>
<organism evidence="1 2">
    <name type="scientific">Panagrolaimus sp. JU765</name>
    <dbReference type="NCBI Taxonomy" id="591449"/>
    <lineage>
        <taxon>Eukaryota</taxon>
        <taxon>Metazoa</taxon>
        <taxon>Ecdysozoa</taxon>
        <taxon>Nematoda</taxon>
        <taxon>Chromadorea</taxon>
        <taxon>Rhabditida</taxon>
        <taxon>Tylenchina</taxon>
        <taxon>Panagrolaimomorpha</taxon>
        <taxon>Panagrolaimoidea</taxon>
        <taxon>Panagrolaimidae</taxon>
        <taxon>Panagrolaimus</taxon>
    </lineage>
</organism>
<accession>A0AC34QLM4</accession>
<evidence type="ECO:0000313" key="2">
    <source>
        <dbReference type="WBParaSite" id="JU765_v2.g17455.t1"/>
    </source>
</evidence>
<protein>
    <submittedName>
        <fullName evidence="2">SKP1-like protein</fullName>
    </submittedName>
</protein>
<dbReference type="Proteomes" id="UP000887576">
    <property type="component" value="Unplaced"/>
</dbReference>
<reference evidence="2" key="1">
    <citation type="submission" date="2022-11" db="UniProtKB">
        <authorList>
            <consortium name="WormBaseParasite"/>
        </authorList>
    </citation>
    <scope>IDENTIFICATION</scope>
</reference>
<name>A0AC34QLM4_9BILA</name>
<proteinExistence type="predicted"/>